<feature type="region of interest" description="Disordered" evidence="15">
    <location>
        <begin position="663"/>
        <end position="690"/>
    </location>
</feature>
<dbReference type="InterPro" id="IPR035914">
    <property type="entry name" value="Sperma_CUB_dom_sf"/>
</dbReference>
<evidence type="ECO:0000256" key="11">
    <source>
        <dbReference type="ARBA" id="ARBA00023157"/>
    </source>
</evidence>
<reference evidence="21" key="2">
    <citation type="submission" date="2015-02" db="UniProtKB">
        <authorList>
            <consortium name="EnsemblMetazoa"/>
        </authorList>
    </citation>
    <scope>IDENTIFICATION</scope>
</reference>
<evidence type="ECO:0000256" key="6">
    <source>
        <dbReference type="ARBA" id="ARBA00022737"/>
    </source>
</evidence>
<protein>
    <recommendedName>
        <fullName evidence="14">Metalloendopeptidase</fullName>
        <ecNumber evidence="14">3.4.24.-</ecNumber>
    </recommendedName>
</protein>
<feature type="domain" description="CUB" evidence="16">
    <location>
        <begin position="1699"/>
        <end position="1813"/>
    </location>
</feature>
<dbReference type="InterPro" id="IPR006026">
    <property type="entry name" value="Peptidase_Metallo"/>
</dbReference>
<sequence length="2099" mass="233136">MMEIVLEEGMKFRVGKKWKSRWGVVRKHSPIANCLNLQLYRDSKDKLKQGQTKANLSLENLLAIESGFTLDKESHTLAIICQDITVILAFESRESLIQWQVKIRTNLGEDQQFQVQIAHVPSKSKISPGPARIHVQDWLFCLVAGLPPRLQNSWQFQDLRKYGVVDGKFCFEGGSRCGKGEGLHVLTSNQSDELSSTFDAASQGKLQSKKKTGKTNNKFNPLTDGTLKKGQLNNQTKESPAPSAESMRPLLDSSDSSICDACCEMARCSASAMDCWMSSESCHLDAMSVTADIDDGCPLKVWLPEPGAYLVDRVALLERCSDENNGKMADVLSLSSHDSNSSSSEYSVPRAYVDSYYDKPRNVIGGLMSSEGPLLPPRSPAKMSKTPTKSRKIEISSDGSRNLPVGRCGYVWDNPAYAKTPGSTNGTPLGTPVGSPKKAMRGGVQLNLMSPSRRGSSAAVTPSSAAATPGACSCCQCCEAKLNPYGDYSIPRTALAHLFLKEHQASVAGTANSTTPSSTSTSAATTPSIDKTSCSTRTSLMSSDSSGDYDTPRRLKDCLAASDTKEIPSLTPGSCLGLTLHACSCGLKSRTRSRHVGSSSCPCVRVANWAEHFVPRKPQQAPPIDDLPCLNAAKLSARNESEMKNFVHQHSCLCPETHENNEWVSRPPVDPSTKPQTTQPTADPALSTLKWKGGTSNYANVEISEKSCDDKAPPRVNYANLDFVDSLPLYENTGSVLRDPTSRCTSCGHNFVRLESGPISRPPSRRDSEDGNYLLMQPVSGRCTPSMTLPRDHKSVRSESDEPPSPGDRQMSCEYIRMSDLAKDMKSLPLRPFLPLQMSSRWKEFDLLDFDFFRSRSVSNGSENGTKCMNRSLSLEPQSGRSHSVVELQKEVFLRKRSSSADGRRGTRTTTTTAELEVSMRAMMSLVPRRASLLSRLSSVQSPSNSSEECCESLSKHDVCDVDVVLRNLEISARSDASSPTNIKRSSSVPCNPGNRDSASSSDSGVSTGSPKQAPVFPTVSDNTYMEMSMVKTGSVVNTTEETKLVFRLKRRESEYVSPNNEIVVHPCFVDSKSNSSASDMSDYIETLSLSSHGSSDVPRVDDGPRLPSCITSTLRPRSGREYLMLDRALLEECFPNNNNNNAQQISSPRRDKPESPAPSAVDTQRPDSSCGKQSAFLGDIALPNNEYDRDKQLLNFTNADKKPFFSLSSFSSRQLRNNTKKRHGRRRKPKQRKHKKPKHRKSMRRRNGTRTRNRNRRAATARSERIWDDGVIPYEIEANFSGLHKSLFKQAMRHWENYTCVKFVERTSEHPNYIVFTERACGQVVIKRLQVTDWKLANTLLCNPAQISIGGGQEYNFNKLSEEEVNSLSQAYDFDSIMHYARNTFSKGTYMDTILPQEDPTTSTRPEIGQRIRLSKGDISQTNLLYKCPTCGRTFQEAMGVFSSPSIQAAEGTKCEWRISATHGEKIVLNFTHMDLFEASMCDHEYVEVFDGYWHKSPSLGRFCGSRIPDTIISGNSRMTIIYKSHNFPRGLKGFSASYEAVCGGDMEMDEGHLQSPNYPDDYRPNKECTWRITVADKYQVALKFQSFEVENHDNCVYDYLEIRDGHEIDSPLIGKFCGYKIPEDVKSTGNKLFVKFVSDGTVQKAGFAAQIMKEYDECATGDHGCQHECQNTLGGFKCKCKIGYELHSDGKRCEDACGGQINAPNGTLISPSFPDLYPSNKNCVWEIIAPPQYRITLNFTHFDLEGNNQDCEYDSIDIRSKMGKNEVKKHGVFCGSKLPPVVTSEGNSLRIEFSSDNSVQKSGFAAIFFTDKDECATNNGGCQHICKNTIGSYMCACHNGFTLHENKHDCKEGGCKHEITAPVGEITSPNYPDYYPSRKDCVWHFTTTPGHRIKLVFNEFEMEPHQECAYDHIVVYDGDSTESPTLGRFCGSKVPHPIIASSNEMYMVFKSDASVQRKGFKATHTTVCGGHLQAKLSVEHLYSHSKYGDQNYDNKEDCDWVVAAQYGHRVRLRFLTFEIEDEQDCGYDYVEVYDGPDDSSPHLGRFCGNRLPSEVLSTSEALLLRFRSDDTINTKGFSAAYLITDHIDEEDNMVGGK</sequence>
<keyword evidence="6" id="KW-0677">Repeat</keyword>
<feature type="region of interest" description="Disordered" evidence="15">
    <location>
        <begin position="369"/>
        <end position="398"/>
    </location>
</feature>
<feature type="compositionally biased region" description="Basic and acidic residues" evidence="15">
    <location>
        <begin position="790"/>
        <end position="800"/>
    </location>
</feature>
<feature type="compositionally biased region" description="Polar residues" evidence="15">
    <location>
        <begin position="197"/>
        <end position="206"/>
    </location>
</feature>
<accession>T1JG75</accession>
<evidence type="ECO:0000259" key="17">
    <source>
        <dbReference type="PROSITE" id="PS50003"/>
    </source>
</evidence>
<feature type="domain" description="PH" evidence="17">
    <location>
        <begin position="4"/>
        <end position="108"/>
    </location>
</feature>
<dbReference type="InterPro" id="IPR011993">
    <property type="entry name" value="PH-like_dom_sf"/>
</dbReference>
<dbReference type="InterPro" id="IPR002404">
    <property type="entry name" value="IRS_PTB"/>
</dbReference>
<dbReference type="eggNOG" id="KOG3714">
    <property type="taxonomic scope" value="Eukaryota"/>
</dbReference>
<dbReference type="InterPro" id="IPR001881">
    <property type="entry name" value="EGF-like_Ca-bd_dom"/>
</dbReference>
<evidence type="ECO:0000259" key="19">
    <source>
        <dbReference type="PROSITE" id="PS51064"/>
    </source>
</evidence>
<comment type="cofactor">
    <cofactor evidence="14">
        <name>Zn(2+)</name>
        <dbReference type="ChEBI" id="CHEBI:29105"/>
    </cofactor>
    <text evidence="14">Binds 1 zinc ion per subunit.</text>
</comment>
<evidence type="ECO:0000256" key="13">
    <source>
        <dbReference type="PROSITE-ProRule" id="PRU00076"/>
    </source>
</evidence>
<dbReference type="InterPro" id="IPR000859">
    <property type="entry name" value="CUB_dom"/>
</dbReference>
<evidence type="ECO:0000256" key="1">
    <source>
        <dbReference type="ARBA" id="ARBA00022473"/>
    </source>
</evidence>
<reference evidence="22" key="1">
    <citation type="submission" date="2011-05" db="EMBL/GenBank/DDBJ databases">
        <authorList>
            <person name="Richards S.R."/>
            <person name="Qu J."/>
            <person name="Jiang H."/>
            <person name="Jhangiani S.N."/>
            <person name="Agravi P."/>
            <person name="Goodspeed R."/>
            <person name="Gross S."/>
            <person name="Mandapat C."/>
            <person name="Jackson L."/>
            <person name="Mathew T."/>
            <person name="Pu L."/>
            <person name="Thornton R."/>
            <person name="Saada N."/>
            <person name="Wilczek-Boney K.B."/>
            <person name="Lee S."/>
            <person name="Kovar C."/>
            <person name="Wu Y."/>
            <person name="Scherer S.E."/>
            <person name="Worley K.C."/>
            <person name="Muzny D.M."/>
            <person name="Gibbs R."/>
        </authorList>
    </citation>
    <scope>NUCLEOTIDE SEQUENCE</scope>
    <source>
        <strain evidence="22">Brora</strain>
    </source>
</reference>
<dbReference type="GO" id="GO:0005509">
    <property type="term" value="F:calcium ion binding"/>
    <property type="evidence" value="ECO:0007669"/>
    <property type="project" value="InterPro"/>
</dbReference>
<dbReference type="Gene3D" id="2.10.25.10">
    <property type="entry name" value="Laminin"/>
    <property type="match status" value="2"/>
</dbReference>
<evidence type="ECO:0000313" key="21">
    <source>
        <dbReference type="EnsemblMetazoa" id="SMAR012846-PA"/>
    </source>
</evidence>
<evidence type="ECO:0000256" key="3">
    <source>
        <dbReference type="ARBA" id="ARBA00022670"/>
    </source>
</evidence>
<dbReference type="STRING" id="126957.T1JG75"/>
<feature type="region of interest" description="Disordered" evidence="15">
    <location>
        <begin position="1136"/>
        <end position="1175"/>
    </location>
</feature>
<name>T1JG75_STRMM</name>
<feature type="compositionally biased region" description="Low complexity" evidence="15">
    <location>
        <begin position="513"/>
        <end position="546"/>
    </location>
</feature>
<dbReference type="GO" id="GO:0016485">
    <property type="term" value="P:protein processing"/>
    <property type="evidence" value="ECO:0007669"/>
    <property type="project" value="UniProtKB-ARBA"/>
</dbReference>
<organism evidence="21 22">
    <name type="scientific">Strigamia maritima</name>
    <name type="common">European centipede</name>
    <name type="synonym">Geophilus maritimus</name>
    <dbReference type="NCBI Taxonomy" id="126957"/>
    <lineage>
        <taxon>Eukaryota</taxon>
        <taxon>Metazoa</taxon>
        <taxon>Ecdysozoa</taxon>
        <taxon>Arthropoda</taxon>
        <taxon>Myriapoda</taxon>
        <taxon>Chilopoda</taxon>
        <taxon>Pleurostigmophora</taxon>
        <taxon>Geophilomorpha</taxon>
        <taxon>Linotaeniidae</taxon>
        <taxon>Strigamia</taxon>
    </lineage>
</organism>
<dbReference type="PROSITE" id="PS51864">
    <property type="entry name" value="ASTACIN"/>
    <property type="match status" value="2"/>
</dbReference>
<dbReference type="FunFam" id="2.60.120.290:FF:000052">
    <property type="entry name" value="Metalloendopeptidase"/>
    <property type="match status" value="1"/>
</dbReference>
<dbReference type="CDD" id="cd00041">
    <property type="entry name" value="CUB"/>
    <property type="match status" value="5"/>
</dbReference>
<feature type="domain" description="EGF-like" evidence="18">
    <location>
        <begin position="1656"/>
        <end position="1696"/>
    </location>
</feature>
<dbReference type="SMART" id="SM00179">
    <property type="entry name" value="EGF_CA"/>
    <property type="match status" value="2"/>
</dbReference>
<dbReference type="FunFam" id="2.10.25.10:FF:000022">
    <property type="entry name" value="Metalloendopeptidase"/>
    <property type="match status" value="1"/>
</dbReference>
<evidence type="ECO:0000259" key="16">
    <source>
        <dbReference type="PROSITE" id="PS01180"/>
    </source>
</evidence>
<evidence type="ECO:0000256" key="10">
    <source>
        <dbReference type="ARBA" id="ARBA00023049"/>
    </source>
</evidence>
<feature type="domain" description="IRS-type PTB" evidence="19">
    <location>
        <begin position="107"/>
        <end position="212"/>
    </location>
</feature>
<proteinExistence type="predicted"/>
<evidence type="ECO:0000256" key="14">
    <source>
        <dbReference type="RuleBase" id="RU361183"/>
    </source>
</evidence>
<dbReference type="Gene3D" id="2.60.120.290">
    <property type="entry name" value="Spermadhesin, CUB domain"/>
    <property type="match status" value="5"/>
</dbReference>
<dbReference type="FunFam" id="2.60.120.290:FF:000004">
    <property type="entry name" value="Metalloendopeptidase"/>
    <property type="match status" value="2"/>
</dbReference>
<dbReference type="Pfam" id="PF00431">
    <property type="entry name" value="CUB"/>
    <property type="match status" value="5"/>
</dbReference>
<evidence type="ECO:0000256" key="15">
    <source>
        <dbReference type="SAM" id="MobiDB-lite"/>
    </source>
</evidence>
<feature type="compositionally biased region" description="Basic residues" evidence="15">
    <location>
        <begin position="1219"/>
        <end position="1260"/>
    </location>
</feature>
<dbReference type="HOGENOM" id="CLU_232409_0_0_1"/>
<dbReference type="SMART" id="SM00181">
    <property type="entry name" value="EGF"/>
    <property type="match status" value="2"/>
</dbReference>
<keyword evidence="3 14" id="KW-0645">Protease</keyword>
<dbReference type="InterPro" id="IPR024079">
    <property type="entry name" value="MetalloPept_cat_dom_sf"/>
</dbReference>
<evidence type="ECO:0000256" key="5">
    <source>
        <dbReference type="ARBA" id="ARBA00022729"/>
    </source>
</evidence>
<keyword evidence="12" id="KW-0325">Glycoprotein</keyword>
<evidence type="ECO:0000256" key="4">
    <source>
        <dbReference type="ARBA" id="ARBA00022723"/>
    </source>
</evidence>
<feature type="domain" description="Peptidase M12A" evidence="20">
    <location>
        <begin position="1259"/>
        <end position="1318"/>
    </location>
</feature>
<dbReference type="FunFam" id="2.60.120.290:FF:000005">
    <property type="entry name" value="Procollagen C-endopeptidase enhancer 1"/>
    <property type="match status" value="2"/>
</dbReference>
<keyword evidence="8 14" id="KW-0862">Zinc</keyword>
<evidence type="ECO:0000256" key="9">
    <source>
        <dbReference type="ARBA" id="ARBA00022837"/>
    </source>
</evidence>
<dbReference type="GO" id="GO:0048731">
    <property type="term" value="P:system development"/>
    <property type="evidence" value="ECO:0007669"/>
    <property type="project" value="UniProtKB-ARBA"/>
</dbReference>
<dbReference type="EC" id="3.4.24.-" evidence="14"/>
<dbReference type="InterPro" id="IPR001506">
    <property type="entry name" value="Peptidase_M12A"/>
</dbReference>
<evidence type="ECO:0000259" key="18">
    <source>
        <dbReference type="PROSITE" id="PS50026"/>
    </source>
</evidence>
<dbReference type="SUPFAM" id="SSF49854">
    <property type="entry name" value="Spermadhesin, CUB domain"/>
    <property type="match status" value="5"/>
</dbReference>
<dbReference type="PROSITE" id="PS00010">
    <property type="entry name" value="ASX_HYDROXYL"/>
    <property type="match status" value="2"/>
</dbReference>
<keyword evidence="5" id="KW-0732">Signal</keyword>
<keyword evidence="7 14" id="KW-0378">Hydrolase</keyword>
<dbReference type="PROSITE" id="PS51064">
    <property type="entry name" value="IRS_PTB"/>
    <property type="match status" value="1"/>
</dbReference>
<feature type="domain" description="EGF-like" evidence="18">
    <location>
        <begin position="1813"/>
        <end position="1853"/>
    </location>
</feature>
<dbReference type="InterPro" id="IPR049883">
    <property type="entry name" value="NOTCH1_EGF-like"/>
</dbReference>
<dbReference type="SMART" id="SM00235">
    <property type="entry name" value="ZnMc"/>
    <property type="match status" value="1"/>
</dbReference>
<keyword evidence="11" id="KW-1015">Disulfide bond</keyword>
<dbReference type="Gene3D" id="3.40.390.10">
    <property type="entry name" value="Collagenase (Catalytic Domain)"/>
    <property type="match status" value="2"/>
</dbReference>
<feature type="region of interest" description="Disordered" evidence="15">
    <location>
        <begin position="779"/>
        <end position="812"/>
    </location>
</feature>
<dbReference type="GO" id="GO:0048468">
    <property type="term" value="P:cell development"/>
    <property type="evidence" value="ECO:0007669"/>
    <property type="project" value="UniProtKB-ARBA"/>
</dbReference>
<evidence type="ECO:0000313" key="22">
    <source>
        <dbReference type="Proteomes" id="UP000014500"/>
    </source>
</evidence>
<dbReference type="Pfam" id="PF01400">
    <property type="entry name" value="Astacin"/>
    <property type="match status" value="2"/>
</dbReference>
<dbReference type="Gene3D" id="2.30.29.30">
    <property type="entry name" value="Pleckstrin-homology domain (PH domain)/Phosphotyrosine-binding domain (PTB)"/>
    <property type="match status" value="2"/>
</dbReference>
<feature type="region of interest" description="Disordered" evidence="15">
    <location>
        <begin position="974"/>
        <end position="1019"/>
    </location>
</feature>
<dbReference type="PROSITE" id="PS01180">
    <property type="entry name" value="CUB"/>
    <property type="match status" value="5"/>
</dbReference>
<evidence type="ECO:0000256" key="12">
    <source>
        <dbReference type="ARBA" id="ARBA00023180"/>
    </source>
</evidence>
<feature type="region of interest" description="Disordered" evidence="15">
    <location>
        <begin position="197"/>
        <end position="249"/>
    </location>
</feature>
<dbReference type="Pfam" id="PF07645">
    <property type="entry name" value="EGF_CA"/>
    <property type="match status" value="1"/>
</dbReference>
<feature type="domain" description="Peptidase M12A" evidence="20">
    <location>
        <begin position="1353"/>
        <end position="1430"/>
    </location>
</feature>
<dbReference type="InterPro" id="IPR001849">
    <property type="entry name" value="PH_domain"/>
</dbReference>
<dbReference type="SUPFAM" id="SSF57196">
    <property type="entry name" value="EGF/Laminin"/>
    <property type="match status" value="2"/>
</dbReference>
<dbReference type="GO" id="GO:0008270">
    <property type="term" value="F:zinc ion binding"/>
    <property type="evidence" value="ECO:0007669"/>
    <property type="project" value="InterPro"/>
</dbReference>
<dbReference type="GO" id="GO:0030513">
    <property type="term" value="P:positive regulation of BMP signaling pathway"/>
    <property type="evidence" value="ECO:0007669"/>
    <property type="project" value="UniProtKB-ARBA"/>
</dbReference>
<dbReference type="GO" id="GO:0032927">
    <property type="term" value="P:positive regulation of activin receptor signaling pathway"/>
    <property type="evidence" value="ECO:0007669"/>
    <property type="project" value="UniProtKB-ARBA"/>
</dbReference>
<dbReference type="SUPFAM" id="SSF55486">
    <property type="entry name" value="Metalloproteases ('zincins'), catalytic domain"/>
    <property type="match status" value="1"/>
</dbReference>
<feature type="compositionally biased region" description="Low complexity" evidence="15">
    <location>
        <begin position="997"/>
        <end position="1010"/>
    </location>
</feature>
<feature type="domain" description="CUB" evidence="16">
    <location>
        <begin position="1970"/>
        <end position="2086"/>
    </location>
</feature>
<feature type="domain" description="CUB" evidence="16">
    <location>
        <begin position="1857"/>
        <end position="1969"/>
    </location>
</feature>
<comment type="caution">
    <text evidence="13">Lacks conserved residue(s) required for the propagation of feature annotation.</text>
</comment>
<dbReference type="PROSITE" id="PS01186">
    <property type="entry name" value="EGF_2"/>
    <property type="match status" value="2"/>
</dbReference>
<dbReference type="PROSITE" id="PS50026">
    <property type="entry name" value="EGF_3"/>
    <property type="match status" value="2"/>
</dbReference>
<keyword evidence="2 13" id="KW-0245">EGF-like domain</keyword>
<keyword evidence="9" id="KW-0106">Calcium</keyword>
<dbReference type="GO" id="GO:0004222">
    <property type="term" value="F:metalloendopeptidase activity"/>
    <property type="evidence" value="ECO:0007669"/>
    <property type="project" value="UniProtKB-UniRule"/>
</dbReference>
<dbReference type="PANTHER" id="PTHR24251:SF43">
    <property type="entry name" value="TOLLOID-LIKE PROTEIN 2"/>
    <property type="match status" value="1"/>
</dbReference>
<dbReference type="PROSITE" id="PS01187">
    <property type="entry name" value="EGF_CA"/>
    <property type="match status" value="2"/>
</dbReference>
<feature type="domain" description="CUB" evidence="16">
    <location>
        <begin position="1544"/>
        <end position="1656"/>
    </location>
</feature>
<keyword evidence="22" id="KW-1185">Reference proteome</keyword>
<feature type="region of interest" description="Disordered" evidence="15">
    <location>
        <begin position="509"/>
        <end position="549"/>
    </location>
</feature>
<dbReference type="SMART" id="SM00042">
    <property type="entry name" value="CUB"/>
    <property type="match status" value="5"/>
</dbReference>
<dbReference type="PRINTS" id="PR00480">
    <property type="entry name" value="ASTACIN"/>
</dbReference>
<feature type="region of interest" description="Disordered" evidence="15">
    <location>
        <begin position="1208"/>
        <end position="1262"/>
    </location>
</feature>
<feature type="domain" description="CUB" evidence="16">
    <location>
        <begin position="1432"/>
        <end position="1543"/>
    </location>
</feature>
<keyword evidence="1" id="KW-0217">Developmental protein</keyword>
<evidence type="ECO:0000256" key="2">
    <source>
        <dbReference type="ARBA" id="ARBA00022536"/>
    </source>
</evidence>
<dbReference type="InterPro" id="IPR000742">
    <property type="entry name" value="EGF"/>
</dbReference>
<dbReference type="InterPro" id="IPR000152">
    <property type="entry name" value="EGF-type_Asp/Asn_hydroxyl_site"/>
</dbReference>
<dbReference type="InterPro" id="IPR018097">
    <property type="entry name" value="EGF_Ca-bd_CS"/>
</dbReference>
<dbReference type="SUPFAM" id="SSF50729">
    <property type="entry name" value="PH domain-like"/>
    <property type="match status" value="2"/>
</dbReference>
<dbReference type="Pfam" id="PF02174">
    <property type="entry name" value="IRS"/>
    <property type="match status" value="1"/>
</dbReference>
<dbReference type="EnsemblMetazoa" id="SMAR012846-RA">
    <property type="protein sequence ID" value="SMAR012846-PA"/>
    <property type="gene ID" value="SMAR012846"/>
</dbReference>
<dbReference type="PANTHER" id="PTHR24251">
    <property type="entry name" value="OVOCHYMASE-RELATED"/>
    <property type="match status" value="1"/>
</dbReference>
<dbReference type="Pfam" id="PF14670">
    <property type="entry name" value="FXa_inhibition"/>
    <property type="match status" value="1"/>
</dbReference>
<evidence type="ECO:0000256" key="7">
    <source>
        <dbReference type="ARBA" id="ARBA00022801"/>
    </source>
</evidence>
<keyword evidence="4 14" id="KW-0479">Metal-binding</keyword>
<dbReference type="EMBL" id="JH432195">
    <property type="status" value="NOT_ANNOTATED_CDS"/>
    <property type="molecule type" value="Genomic_DNA"/>
</dbReference>
<evidence type="ECO:0000259" key="20">
    <source>
        <dbReference type="PROSITE" id="PS51864"/>
    </source>
</evidence>
<feature type="compositionally biased region" description="Polar residues" evidence="15">
    <location>
        <begin position="975"/>
        <end position="990"/>
    </location>
</feature>
<dbReference type="Proteomes" id="UP000014500">
    <property type="component" value="Unassembled WGS sequence"/>
</dbReference>
<dbReference type="PROSITE" id="PS50003">
    <property type="entry name" value="PH_DOMAIN"/>
    <property type="match status" value="1"/>
</dbReference>
<evidence type="ECO:0000256" key="8">
    <source>
        <dbReference type="ARBA" id="ARBA00022833"/>
    </source>
</evidence>
<dbReference type="SMART" id="SM01244">
    <property type="entry name" value="IRS"/>
    <property type="match status" value="1"/>
</dbReference>
<keyword evidence="10 14" id="KW-0482">Metalloprotease</keyword>